<reference evidence="2 3" key="1">
    <citation type="submission" date="2014-04" db="EMBL/GenBank/DDBJ databases">
        <authorList>
            <consortium name="DOE Joint Genome Institute"/>
            <person name="Kuo A."/>
            <person name="Zuccaro A."/>
            <person name="Kohler A."/>
            <person name="Nagy L.G."/>
            <person name="Floudas D."/>
            <person name="Copeland A."/>
            <person name="Barry K.W."/>
            <person name="Cichocki N."/>
            <person name="Veneault-Fourrey C."/>
            <person name="LaButti K."/>
            <person name="Lindquist E.A."/>
            <person name="Lipzen A."/>
            <person name="Lundell T."/>
            <person name="Morin E."/>
            <person name="Murat C."/>
            <person name="Sun H."/>
            <person name="Tunlid A."/>
            <person name="Henrissat B."/>
            <person name="Grigoriev I.V."/>
            <person name="Hibbett D.S."/>
            <person name="Martin F."/>
            <person name="Nordberg H.P."/>
            <person name="Cantor M.N."/>
            <person name="Hua S.X."/>
        </authorList>
    </citation>
    <scope>NUCLEOTIDE SEQUENCE [LARGE SCALE GENOMIC DNA]</scope>
    <source>
        <strain evidence="2 3">MAFF 305830</strain>
    </source>
</reference>
<evidence type="ECO:0000313" key="3">
    <source>
        <dbReference type="Proteomes" id="UP000054097"/>
    </source>
</evidence>
<protein>
    <submittedName>
        <fullName evidence="2">Uncharacterized protein</fullName>
    </submittedName>
</protein>
<dbReference type="OrthoDB" id="2497589at2759"/>
<feature type="region of interest" description="Disordered" evidence="1">
    <location>
        <begin position="1"/>
        <end position="45"/>
    </location>
</feature>
<name>A0A0C3BBH8_SERVB</name>
<dbReference type="EMBL" id="KN824291">
    <property type="protein sequence ID" value="KIM28821.1"/>
    <property type="molecule type" value="Genomic_DNA"/>
</dbReference>
<proteinExistence type="predicted"/>
<accession>A0A0C3BBH8</accession>
<feature type="compositionally biased region" description="Basic and acidic residues" evidence="1">
    <location>
        <begin position="1"/>
        <end position="20"/>
    </location>
</feature>
<dbReference type="HOGENOM" id="CLU_100697_1_0_1"/>
<dbReference type="AlphaFoldDB" id="A0A0C3BBH8"/>
<organism evidence="2 3">
    <name type="scientific">Serendipita vermifera MAFF 305830</name>
    <dbReference type="NCBI Taxonomy" id="933852"/>
    <lineage>
        <taxon>Eukaryota</taxon>
        <taxon>Fungi</taxon>
        <taxon>Dikarya</taxon>
        <taxon>Basidiomycota</taxon>
        <taxon>Agaricomycotina</taxon>
        <taxon>Agaricomycetes</taxon>
        <taxon>Sebacinales</taxon>
        <taxon>Serendipitaceae</taxon>
        <taxon>Serendipita</taxon>
    </lineage>
</organism>
<dbReference type="STRING" id="933852.A0A0C3BBH8"/>
<sequence>MAPKRKAEAEEVVETREARPSRAAKVAKTSTDDKATKPKATKAKSKKEARISFIYSSFFSCFPPLPSKEEFKASALPLHVNITHTPPPIDQVSAASQTPGFMGHIVLTPTEFNTRSYGWKGSKKLYVELQNSEGPDKKKVWVQLNINATVVGSKPDDEEGEQKEEEKPVPVEGQ</sequence>
<dbReference type="Proteomes" id="UP000054097">
    <property type="component" value="Unassembled WGS sequence"/>
</dbReference>
<evidence type="ECO:0000313" key="2">
    <source>
        <dbReference type="EMBL" id="KIM28821.1"/>
    </source>
</evidence>
<feature type="compositionally biased region" description="Basic and acidic residues" evidence="1">
    <location>
        <begin position="164"/>
        <end position="174"/>
    </location>
</feature>
<reference evidence="3" key="2">
    <citation type="submission" date="2015-01" db="EMBL/GenBank/DDBJ databases">
        <title>Evolutionary Origins and Diversification of the Mycorrhizal Mutualists.</title>
        <authorList>
            <consortium name="DOE Joint Genome Institute"/>
            <consortium name="Mycorrhizal Genomics Consortium"/>
            <person name="Kohler A."/>
            <person name="Kuo A."/>
            <person name="Nagy L.G."/>
            <person name="Floudas D."/>
            <person name="Copeland A."/>
            <person name="Barry K.W."/>
            <person name="Cichocki N."/>
            <person name="Veneault-Fourrey C."/>
            <person name="LaButti K."/>
            <person name="Lindquist E.A."/>
            <person name="Lipzen A."/>
            <person name="Lundell T."/>
            <person name="Morin E."/>
            <person name="Murat C."/>
            <person name="Riley R."/>
            <person name="Ohm R."/>
            <person name="Sun H."/>
            <person name="Tunlid A."/>
            <person name="Henrissat B."/>
            <person name="Grigoriev I.V."/>
            <person name="Hibbett D.S."/>
            <person name="Martin F."/>
        </authorList>
    </citation>
    <scope>NUCLEOTIDE SEQUENCE [LARGE SCALE GENOMIC DNA]</scope>
    <source>
        <strain evidence="3">MAFF 305830</strain>
    </source>
</reference>
<evidence type="ECO:0000256" key="1">
    <source>
        <dbReference type="SAM" id="MobiDB-lite"/>
    </source>
</evidence>
<gene>
    <name evidence="2" type="ORF">M408DRAFT_68821</name>
</gene>
<keyword evidence="3" id="KW-1185">Reference proteome</keyword>
<feature type="region of interest" description="Disordered" evidence="1">
    <location>
        <begin position="151"/>
        <end position="174"/>
    </location>
</feature>